<dbReference type="EMBL" id="LSSK01001546">
    <property type="protein sequence ID" value="OMH79489.1"/>
    <property type="molecule type" value="Genomic_DNA"/>
</dbReference>
<dbReference type="GO" id="GO:0006091">
    <property type="term" value="P:generation of precursor metabolites and energy"/>
    <property type="evidence" value="ECO:0007669"/>
    <property type="project" value="UniProtKB-ARBA"/>
</dbReference>
<dbReference type="Gene3D" id="3.40.50.12470">
    <property type="match status" value="1"/>
</dbReference>
<reference evidence="6" key="2">
    <citation type="submission" date="2017-01" db="EMBL/GenBank/DDBJ databases">
        <authorList>
            <person name="Mah S.A."/>
            <person name="Swanson W.J."/>
            <person name="Moy G.W."/>
            <person name="Vacquier V.D."/>
        </authorList>
    </citation>
    <scope>NUCLEOTIDE SEQUENCE [LARGE SCALE GENOMIC DNA]</scope>
    <source>
        <strain evidence="6">COL-18-3</strain>
    </source>
</reference>
<comment type="caution">
    <text evidence="6">The sequence shown here is derived from an EMBL/GenBank/DDBJ whole genome shotgun (WGS) entry which is preliminary data.</text>
</comment>
<dbReference type="NCBIfam" id="NF008907">
    <property type="entry name" value="PRK12270.1"/>
    <property type="match status" value="1"/>
</dbReference>
<dbReference type="InterPro" id="IPR011603">
    <property type="entry name" value="2oxoglutarate_DH_E1"/>
</dbReference>
<dbReference type="Gene3D" id="3.40.50.11610">
    <property type="entry name" value="Multifunctional 2-oxoglutarate metabolism enzyme, C-terminal domain"/>
    <property type="match status" value="1"/>
</dbReference>
<keyword evidence="3" id="KW-0560">Oxidoreductase</keyword>
<dbReference type="InterPro" id="IPR001017">
    <property type="entry name" value="DH_E1"/>
</dbReference>
<keyword evidence="4" id="KW-0786">Thiamine pyrophosphate</keyword>
<dbReference type="SMART" id="SM00861">
    <property type="entry name" value="Transket_pyr"/>
    <property type="match status" value="1"/>
</dbReference>
<dbReference type="PANTHER" id="PTHR23152:SF4">
    <property type="entry name" value="2-OXOADIPATE DEHYDROGENASE COMPLEX COMPONENT E1"/>
    <property type="match status" value="1"/>
</dbReference>
<dbReference type="Gene3D" id="3.40.50.970">
    <property type="match status" value="1"/>
</dbReference>
<proteinExistence type="inferred from homology"/>
<dbReference type="EMBL" id="LSSK01000739">
    <property type="protein sequence ID" value="OMH82100.1"/>
    <property type="molecule type" value="Genomic_DNA"/>
</dbReference>
<dbReference type="InterPro" id="IPR042179">
    <property type="entry name" value="KGD_C_sf"/>
</dbReference>
<dbReference type="NCBIfam" id="NF006914">
    <property type="entry name" value="PRK09404.1"/>
    <property type="match status" value="1"/>
</dbReference>
<dbReference type="NCBIfam" id="TIGR00239">
    <property type="entry name" value="2oxo_dh_E1"/>
    <property type="match status" value="1"/>
</dbReference>
<keyword evidence="8" id="KW-1185">Reference proteome</keyword>
<dbReference type="Pfam" id="PF02779">
    <property type="entry name" value="Transket_pyr"/>
    <property type="match status" value="1"/>
</dbReference>
<dbReference type="InterPro" id="IPR005475">
    <property type="entry name" value="Transketolase-like_Pyr-bd"/>
</dbReference>
<sequence length="1000" mass="111538">MLANVTKNNIKAASKYARAYSSRVRSSVGGLDCSSALRVGTSSGRFLKAGLSKPQNVTTSYNNVREYHMETTYGYRVYPDYEHTSYNQEQLKNRQENSNLVRLIDAFRDFGHAASQVDPLGIHRRHVSINIEHERYGITDMDKVVKLDGILHMNKSEESTEPRETATIGEILEYLNKVYAEKTGFEFMHIPSGSIRKWIANHVETEMPKKKIDKARRQRIFELLSKSEVFDHFMQKKYGQVKRYGLEGAESMMVALDHLFKLSSERGVENVVLSMPHRGRLNLATSLLEFAPRRLFHKLAGNSEFPPGIKASGDVLSHIFNDSYLDYGGPNKLQVSLLPNPSHLEAANPVSLGVARAKQMYLYNNITDEGCKLGDRVMSVQLHGDAAFTGQGVVMETLGLSNLPHFGSGGSVHVIVNNQIGYTTPAQNARSTVYTSDVGKMINAPIVHVNGDSPEEVLRAVEIAFAYRDKFRRDVILDLVTFRRWGHNELDEPSFTQPLMYNKIRARKSVPKLYEEHLVAIGDMTEAEIEAKRAEWFEDLEKERSVAGQYVPELDAFKGRWSGLKPPMENESASVEDVSEVMTGVEKEELIKIGEYSVSPSPAVEPHPRLTKFHIQPRLAKLKRGTGIDWATAEALAMGSLLKDGHAVRISGQDVGRGTFSQRHAMFVCQKTEAVDVPLNRLDTPPESKLEVANSHLSEYAVLGFEYGVSISSPNALVIWEAQFGDFNNTAQVIIDTYLASGETKWMRQSGLVMLLPHGYDGAGPEHSSSRTERFLQLSDDPIPTPGVPLTNNINANMSVVFPTTPAQYFHLLRRQLKREFRRPLIIVGPKTLLRLSAATSTLEEMAVGTSFKPVLDDKDLMLLPSSSSTSGNYRDNVTRLVLVSGKFYYELAAHRAKLQSAGSKVALVRLEELTPFPAKQLADLLAKYPNVTDYVWCQEETQNAGAYSFVLPRINALLAPHQGSLRYIGRNPLAAPVTGISSVYKNEQSQIISQAFEGL</sequence>
<comment type="cofactor">
    <cofactor evidence="1">
        <name>thiamine diphosphate</name>
        <dbReference type="ChEBI" id="CHEBI:58937"/>
    </cofactor>
</comment>
<protein>
    <submittedName>
        <fullName evidence="6">Putative 2-oxoglutarate dehydrogenase E1 component DHKTD1, mitochondrial</fullName>
    </submittedName>
</protein>
<dbReference type="InterPro" id="IPR029061">
    <property type="entry name" value="THDP-binding"/>
</dbReference>
<evidence type="ECO:0000256" key="1">
    <source>
        <dbReference type="ARBA" id="ARBA00001964"/>
    </source>
</evidence>
<accession>A0A1R1PEZ0</accession>
<dbReference type="GO" id="GO:0030976">
    <property type="term" value="F:thiamine pyrophosphate binding"/>
    <property type="evidence" value="ECO:0007669"/>
    <property type="project" value="InterPro"/>
</dbReference>
<evidence type="ECO:0000259" key="5">
    <source>
        <dbReference type="SMART" id="SM00861"/>
    </source>
</evidence>
<dbReference type="InterPro" id="IPR031717">
    <property type="entry name" value="ODO-1/KGD_C"/>
</dbReference>
<dbReference type="PANTHER" id="PTHR23152">
    <property type="entry name" value="2-OXOGLUTARATE DEHYDROGENASE"/>
    <property type="match status" value="1"/>
</dbReference>
<dbReference type="Pfam" id="PF00676">
    <property type="entry name" value="E1_dh"/>
    <property type="match status" value="1"/>
</dbReference>
<dbReference type="AlphaFoldDB" id="A0A1R1PEZ0"/>
<evidence type="ECO:0000256" key="2">
    <source>
        <dbReference type="ARBA" id="ARBA00006936"/>
    </source>
</evidence>
<evidence type="ECO:0000256" key="3">
    <source>
        <dbReference type="ARBA" id="ARBA00023002"/>
    </source>
</evidence>
<evidence type="ECO:0000256" key="4">
    <source>
        <dbReference type="ARBA" id="ARBA00023052"/>
    </source>
</evidence>
<dbReference type="OrthoDB" id="413077at2759"/>
<gene>
    <name evidence="7" type="ORF">AX774_g4432</name>
    <name evidence="6" type="ORF">AX774_g7096</name>
</gene>
<organism evidence="6 8">
    <name type="scientific">Zancudomyces culisetae</name>
    <name type="common">Gut fungus</name>
    <name type="synonym">Smittium culisetae</name>
    <dbReference type="NCBI Taxonomy" id="1213189"/>
    <lineage>
        <taxon>Eukaryota</taxon>
        <taxon>Fungi</taxon>
        <taxon>Fungi incertae sedis</taxon>
        <taxon>Zoopagomycota</taxon>
        <taxon>Kickxellomycotina</taxon>
        <taxon>Harpellomycetes</taxon>
        <taxon>Harpellales</taxon>
        <taxon>Legeriomycetaceae</taxon>
        <taxon>Zancudomyces</taxon>
    </lineage>
</organism>
<dbReference type="Gene3D" id="1.10.287.1150">
    <property type="entry name" value="TPP helical domain"/>
    <property type="match status" value="1"/>
</dbReference>
<dbReference type="PIRSF" id="PIRSF000157">
    <property type="entry name" value="Oxoglu_dh_E1"/>
    <property type="match status" value="1"/>
</dbReference>
<reference evidence="8" key="1">
    <citation type="submission" date="2017-01" db="EMBL/GenBank/DDBJ databases">
        <authorList>
            <person name="Wang Y."/>
            <person name="White M."/>
            <person name="Kvist S."/>
            <person name="Moncalvo J.-M."/>
        </authorList>
    </citation>
    <scope>NUCLEOTIDE SEQUENCE [LARGE SCALE GENOMIC DNA]</scope>
    <source>
        <strain evidence="8">COL-18-3</strain>
    </source>
</reference>
<dbReference type="Proteomes" id="UP000188320">
    <property type="component" value="Unassembled WGS sequence"/>
</dbReference>
<dbReference type="SUPFAM" id="SSF52518">
    <property type="entry name" value="Thiamin diphosphate-binding fold (THDP-binding)"/>
    <property type="match status" value="2"/>
</dbReference>
<name>A0A1R1PEZ0_ZANCU</name>
<feature type="domain" description="Transketolase-like pyrimidine-binding" evidence="5">
    <location>
        <begin position="628"/>
        <end position="836"/>
    </location>
</feature>
<evidence type="ECO:0000313" key="8">
    <source>
        <dbReference type="Proteomes" id="UP000188320"/>
    </source>
</evidence>
<evidence type="ECO:0000313" key="7">
    <source>
        <dbReference type="EMBL" id="OMH82100.1"/>
    </source>
</evidence>
<dbReference type="Pfam" id="PF16870">
    <property type="entry name" value="OxoGdeHyase_C"/>
    <property type="match status" value="1"/>
</dbReference>
<dbReference type="CDD" id="cd02016">
    <property type="entry name" value="TPP_E1_OGDC_like"/>
    <property type="match status" value="1"/>
</dbReference>
<dbReference type="GO" id="GO:0016624">
    <property type="term" value="F:oxidoreductase activity, acting on the aldehyde or oxo group of donors, disulfide as acceptor"/>
    <property type="evidence" value="ECO:0007669"/>
    <property type="project" value="InterPro"/>
</dbReference>
<comment type="similarity">
    <text evidence="2">Belongs to the alpha-ketoglutarate dehydrogenase family.</text>
</comment>
<evidence type="ECO:0000313" key="6">
    <source>
        <dbReference type="EMBL" id="OMH79489.1"/>
    </source>
</evidence>